<accession>A0A645B690</accession>
<dbReference type="InterPro" id="IPR009057">
    <property type="entry name" value="Homeodomain-like_sf"/>
</dbReference>
<name>A0A645B690_9ZZZZ</name>
<evidence type="ECO:0000259" key="2">
    <source>
        <dbReference type="PROSITE" id="PS50977"/>
    </source>
</evidence>
<dbReference type="Gene3D" id="1.10.357.10">
    <property type="entry name" value="Tetracycline Repressor, domain 2"/>
    <property type="match status" value="1"/>
</dbReference>
<reference evidence="3" key="1">
    <citation type="submission" date="2019-08" db="EMBL/GenBank/DDBJ databases">
        <authorList>
            <person name="Kucharzyk K."/>
            <person name="Murdoch R.W."/>
            <person name="Higgins S."/>
            <person name="Loffler F."/>
        </authorList>
    </citation>
    <scope>NUCLEOTIDE SEQUENCE</scope>
</reference>
<dbReference type="AlphaFoldDB" id="A0A645B690"/>
<protein>
    <recommendedName>
        <fullName evidence="2">HTH tetR-type domain-containing protein</fullName>
    </recommendedName>
</protein>
<evidence type="ECO:0000313" key="3">
    <source>
        <dbReference type="EMBL" id="MPM60576.1"/>
    </source>
</evidence>
<keyword evidence="1" id="KW-0238">DNA-binding</keyword>
<organism evidence="3">
    <name type="scientific">bioreactor metagenome</name>
    <dbReference type="NCBI Taxonomy" id="1076179"/>
    <lineage>
        <taxon>unclassified sequences</taxon>
        <taxon>metagenomes</taxon>
        <taxon>ecological metagenomes</taxon>
    </lineage>
</organism>
<dbReference type="GO" id="GO:0003677">
    <property type="term" value="F:DNA binding"/>
    <property type="evidence" value="ECO:0007669"/>
    <property type="project" value="UniProtKB-KW"/>
</dbReference>
<comment type="caution">
    <text evidence="3">The sequence shown here is derived from an EMBL/GenBank/DDBJ whole genome shotgun (WGS) entry which is preliminary data.</text>
</comment>
<proteinExistence type="predicted"/>
<dbReference type="EMBL" id="VSSQ01017872">
    <property type="protein sequence ID" value="MPM60576.1"/>
    <property type="molecule type" value="Genomic_DNA"/>
</dbReference>
<gene>
    <name evidence="3" type="ORF">SDC9_107428</name>
</gene>
<dbReference type="SUPFAM" id="SSF46689">
    <property type="entry name" value="Homeodomain-like"/>
    <property type="match status" value="1"/>
</dbReference>
<feature type="domain" description="HTH tetR-type" evidence="2">
    <location>
        <begin position="10"/>
        <end position="74"/>
    </location>
</feature>
<evidence type="ECO:0000256" key="1">
    <source>
        <dbReference type="ARBA" id="ARBA00023125"/>
    </source>
</evidence>
<dbReference type="PROSITE" id="PS50977">
    <property type="entry name" value="HTH_TETR_2"/>
    <property type="match status" value="1"/>
</dbReference>
<sequence>MSSGSQQGGGTPRERVLNTALSQITEHGMTVSLEHLSLEEIIRASGVSRASAYRIWPNKRRFLADVLVSAVRATRLEVDSQAEVAQLTALLDANPSFATDAQVRRDVIVEGLRISIQADFERIASSPQWATYLALNATCRGLADSSLREEVATALAEMQEVFIDHRSAVYARLPPLLGYRLVPPLSGANGFRSMSEAAGALMTGFLVQLGARPQLLTATFRLAAYGVDERDWTVPAFALTGLVLSYLEPDPDLVWDQAQLARAEATLADITALLKASWVTN</sequence>
<dbReference type="InterPro" id="IPR001647">
    <property type="entry name" value="HTH_TetR"/>
</dbReference>